<dbReference type="Pfam" id="PF00150">
    <property type="entry name" value="Cellulase"/>
    <property type="match status" value="1"/>
</dbReference>
<evidence type="ECO:0000256" key="8">
    <source>
        <dbReference type="RuleBase" id="RU361153"/>
    </source>
</evidence>
<dbReference type="InterPro" id="IPR001919">
    <property type="entry name" value="CBD2"/>
</dbReference>
<evidence type="ECO:0000256" key="6">
    <source>
        <dbReference type="ARBA" id="ARBA00023295"/>
    </source>
</evidence>
<dbReference type="SMART" id="SM00637">
    <property type="entry name" value="CBD_II"/>
    <property type="match status" value="1"/>
</dbReference>
<evidence type="ECO:0000256" key="2">
    <source>
        <dbReference type="ARBA" id="ARBA00022729"/>
    </source>
</evidence>
<proteinExistence type="inferred from homology"/>
<dbReference type="GO" id="GO:0030247">
    <property type="term" value="F:polysaccharide binding"/>
    <property type="evidence" value="ECO:0007669"/>
    <property type="project" value="UniProtKB-UniRule"/>
</dbReference>
<evidence type="ECO:0000313" key="13">
    <source>
        <dbReference type="EMBL" id="OEJ97218.1"/>
    </source>
</evidence>
<gene>
    <name evidence="13" type="ORF">J116_024945</name>
</gene>
<dbReference type="Pfam" id="PF00041">
    <property type="entry name" value="fn3"/>
    <property type="match status" value="1"/>
</dbReference>
<name>A0A1D3DY24_9ACTN</name>
<sequence>MNRTLATAAGALLAVAATMVTMPAPVHAADTATAPTAGFRVAEGRLLDANGQDFVLRGVNHAHTWYPGRTPRALADLKALGANSARIVLSTGDRWTKNDTADVANVVSQCKANKLVCVLEAHDTTGYGEQSGAASLAQAVDYWVEVADAVKGQEKYVVINLGNEPHGNTGHTAWTDDTRNAVTRLRAAGFHHTLMADAPNWGQDWSNTMRDNASAVFTADPERNTVFSVHMYGVYDTAAEVRSYLTSFTTRELPIVVGEFGHDHSDGNPDEDAIMATARELKLGYLGWSWSGNGGGVEYLDLATDFDATRLTPWGQRLFHGPDGIRQTSREASVYGGTGSGDTRPPTAPGRPTASEVTATGARLTWAAATDDTGVTGYDVVRVNGSTETPVTTTTGTSATLTGLTPATSYTFAVYARDAAGNRSPRSAGASFTTAPGPSADGCAVGYRLHDWGTGLNADVTIHNTGTRPILGWRLEFAFPGGQTVTSAWNAKVVQEGTRVRATHEPWTETIPVGGSVSFGLSASSTGGDGVPAAFTLNGAACAKR</sequence>
<feature type="domain" description="Fibronectin type-III" evidence="11">
    <location>
        <begin position="348"/>
        <end position="437"/>
    </location>
</feature>
<dbReference type="CDD" id="cd00063">
    <property type="entry name" value="FN3"/>
    <property type="match status" value="1"/>
</dbReference>
<dbReference type="Proteomes" id="UP000095329">
    <property type="component" value="Unassembled WGS sequence"/>
</dbReference>
<dbReference type="InterPro" id="IPR008965">
    <property type="entry name" value="CBM2/CBM3_carb-bd_dom_sf"/>
</dbReference>
<dbReference type="InterPro" id="IPR017853">
    <property type="entry name" value="GH"/>
</dbReference>
<dbReference type="SUPFAM" id="SSF49384">
    <property type="entry name" value="Carbohydrate-binding domain"/>
    <property type="match status" value="1"/>
</dbReference>
<dbReference type="OrthoDB" id="9801198at2"/>
<dbReference type="eggNOG" id="COG2730">
    <property type="taxonomic scope" value="Bacteria"/>
</dbReference>
<keyword evidence="3 8" id="KW-0378">Hydrolase</keyword>
<dbReference type="InterPro" id="IPR018087">
    <property type="entry name" value="Glyco_hydro_5_CS"/>
</dbReference>
<dbReference type="SMR" id="A0A1D3DY24"/>
<organism evidence="13 14">
    <name type="scientific">Streptomyces thermolilacinus SPC6</name>
    <dbReference type="NCBI Taxonomy" id="1306406"/>
    <lineage>
        <taxon>Bacteria</taxon>
        <taxon>Bacillati</taxon>
        <taxon>Actinomycetota</taxon>
        <taxon>Actinomycetes</taxon>
        <taxon>Kitasatosporales</taxon>
        <taxon>Streptomycetaceae</taxon>
        <taxon>Streptomyces</taxon>
    </lineage>
</organism>
<evidence type="ECO:0000256" key="4">
    <source>
        <dbReference type="ARBA" id="ARBA00023001"/>
    </source>
</evidence>
<dbReference type="Gene3D" id="3.20.20.80">
    <property type="entry name" value="Glycosidases"/>
    <property type="match status" value="1"/>
</dbReference>
<comment type="similarity">
    <text evidence="8">Belongs to the glycosyl hydrolase 5 (cellulase A) family.</text>
</comment>
<reference evidence="13 14" key="1">
    <citation type="journal article" date="2013" name="Genome Announc.">
        <title>Genome Sequence of Streptomyces violaceusniger Strain SPC6, a Halotolerant Streptomycete That Exhibits Rapid Growth and Development.</title>
        <authorList>
            <person name="Chen X."/>
            <person name="Zhang B."/>
            <person name="Zhang W."/>
            <person name="Wu X."/>
            <person name="Zhang M."/>
            <person name="Chen T."/>
            <person name="Liu G."/>
            <person name="Dyson P."/>
        </authorList>
    </citation>
    <scope>NUCLEOTIDE SEQUENCE [LARGE SCALE GENOMIC DNA]</scope>
    <source>
        <strain evidence="13 14">SPC6</strain>
    </source>
</reference>
<dbReference type="EC" id="3.2.1.4" evidence="8"/>
<dbReference type="PANTHER" id="PTHR34142:SF1">
    <property type="entry name" value="GLYCOSIDE HYDROLASE FAMILY 5 DOMAIN-CONTAINING PROTEIN"/>
    <property type="match status" value="1"/>
</dbReference>
<dbReference type="AlphaFoldDB" id="A0A1D3DY24"/>
<dbReference type="Gene3D" id="2.60.40.290">
    <property type="match status" value="1"/>
</dbReference>
<evidence type="ECO:0000256" key="10">
    <source>
        <dbReference type="SAM" id="SignalP"/>
    </source>
</evidence>
<dbReference type="GO" id="GO:0008810">
    <property type="term" value="F:cellulase activity"/>
    <property type="evidence" value="ECO:0007669"/>
    <property type="project" value="UniProtKB-EC"/>
</dbReference>
<dbReference type="Gene3D" id="2.60.40.10">
    <property type="entry name" value="Immunoglobulins"/>
    <property type="match status" value="1"/>
</dbReference>
<comment type="caution">
    <text evidence="13">The sequence shown here is derived from an EMBL/GenBank/DDBJ whole genome shotgun (WGS) entry which is preliminary data.</text>
</comment>
<keyword evidence="6 8" id="KW-0326">Glycosidase</keyword>
<dbReference type="InterPro" id="IPR001547">
    <property type="entry name" value="Glyco_hydro_5"/>
</dbReference>
<keyword evidence="7 8" id="KW-0624">Polysaccharide degradation</keyword>
<dbReference type="Pfam" id="PF00553">
    <property type="entry name" value="CBM_2"/>
    <property type="match status" value="1"/>
</dbReference>
<dbReference type="InterPro" id="IPR013783">
    <property type="entry name" value="Ig-like_fold"/>
</dbReference>
<accession>A0A1D3DY24</accession>
<dbReference type="GO" id="GO:0030245">
    <property type="term" value="P:cellulose catabolic process"/>
    <property type="evidence" value="ECO:0007669"/>
    <property type="project" value="UniProtKB-KW"/>
</dbReference>
<dbReference type="PROSITE" id="PS50853">
    <property type="entry name" value="FN3"/>
    <property type="match status" value="1"/>
</dbReference>
<evidence type="ECO:0000256" key="9">
    <source>
        <dbReference type="SAM" id="MobiDB-lite"/>
    </source>
</evidence>
<keyword evidence="14" id="KW-1185">Reference proteome</keyword>
<dbReference type="PANTHER" id="PTHR34142">
    <property type="entry name" value="ENDO-BETA-1,4-GLUCANASE A"/>
    <property type="match status" value="1"/>
</dbReference>
<evidence type="ECO:0000256" key="3">
    <source>
        <dbReference type="ARBA" id="ARBA00022801"/>
    </source>
</evidence>
<evidence type="ECO:0000259" key="12">
    <source>
        <dbReference type="PROSITE" id="PS51173"/>
    </source>
</evidence>
<dbReference type="PROSITE" id="PS51173">
    <property type="entry name" value="CBM2"/>
    <property type="match status" value="1"/>
</dbReference>
<dbReference type="STRING" id="1306406.J116_024945"/>
<evidence type="ECO:0000256" key="1">
    <source>
        <dbReference type="ARBA" id="ARBA00000966"/>
    </source>
</evidence>
<feature type="region of interest" description="Disordered" evidence="9">
    <location>
        <begin position="320"/>
        <end position="355"/>
    </location>
</feature>
<dbReference type="SMART" id="SM00060">
    <property type="entry name" value="FN3"/>
    <property type="match status" value="1"/>
</dbReference>
<keyword evidence="4 8" id="KW-0136">Cellulose degradation</keyword>
<feature type="chain" id="PRO_5008914986" description="Endoglucanase" evidence="10">
    <location>
        <begin position="29"/>
        <end position="545"/>
    </location>
</feature>
<protein>
    <recommendedName>
        <fullName evidence="8">Endoglucanase</fullName>
        <ecNumber evidence="8">3.2.1.4</ecNumber>
    </recommendedName>
</protein>
<dbReference type="RefSeq" id="WP_023589798.1">
    <property type="nucleotide sequence ID" value="NZ_ASHX02000001.1"/>
</dbReference>
<dbReference type="InterPro" id="IPR003961">
    <property type="entry name" value="FN3_dom"/>
</dbReference>
<dbReference type="InterPro" id="IPR012291">
    <property type="entry name" value="CBM2_carb-bd_dom_sf"/>
</dbReference>
<keyword evidence="5 8" id="KW-0119">Carbohydrate metabolism</keyword>
<comment type="catalytic activity">
    <reaction evidence="1 8">
        <text>Endohydrolysis of (1-&gt;4)-beta-D-glucosidic linkages in cellulose, lichenin and cereal beta-D-glucans.</text>
        <dbReference type="EC" id="3.2.1.4"/>
    </reaction>
</comment>
<dbReference type="InterPro" id="IPR036116">
    <property type="entry name" value="FN3_sf"/>
</dbReference>
<evidence type="ECO:0000259" key="11">
    <source>
        <dbReference type="PROSITE" id="PS50853"/>
    </source>
</evidence>
<keyword evidence="2 10" id="KW-0732">Signal</keyword>
<feature type="domain" description="CBM2" evidence="12">
    <location>
        <begin position="436"/>
        <end position="545"/>
    </location>
</feature>
<dbReference type="SUPFAM" id="SSF49265">
    <property type="entry name" value="Fibronectin type III"/>
    <property type="match status" value="1"/>
</dbReference>
<evidence type="ECO:0000313" key="14">
    <source>
        <dbReference type="Proteomes" id="UP000095329"/>
    </source>
</evidence>
<evidence type="ECO:0000256" key="5">
    <source>
        <dbReference type="ARBA" id="ARBA00023277"/>
    </source>
</evidence>
<dbReference type="EMBL" id="ASHX02000001">
    <property type="protein sequence ID" value="OEJ97218.1"/>
    <property type="molecule type" value="Genomic_DNA"/>
</dbReference>
<feature type="signal peptide" evidence="10">
    <location>
        <begin position="1"/>
        <end position="28"/>
    </location>
</feature>
<dbReference type="PROSITE" id="PS00659">
    <property type="entry name" value="GLYCOSYL_HYDROL_F5"/>
    <property type="match status" value="1"/>
</dbReference>
<evidence type="ECO:0000256" key="7">
    <source>
        <dbReference type="ARBA" id="ARBA00023326"/>
    </source>
</evidence>
<dbReference type="SUPFAM" id="SSF51445">
    <property type="entry name" value="(Trans)glycosidases"/>
    <property type="match status" value="1"/>
</dbReference>